<dbReference type="EMBL" id="HBFP01007898">
    <property type="protein sequence ID" value="CAD8821261.1"/>
    <property type="molecule type" value="Transcribed_RNA"/>
</dbReference>
<keyword evidence="8 13" id="KW-0408">Iron</keyword>
<keyword evidence="7" id="KW-0249">Electron transport</keyword>
<keyword evidence="5 13" id="KW-0349">Heme</keyword>
<dbReference type="SUPFAM" id="SSF46626">
    <property type="entry name" value="Cytochrome c"/>
    <property type="match status" value="1"/>
</dbReference>
<evidence type="ECO:0000256" key="3">
    <source>
        <dbReference type="ARBA" id="ARBA00009650"/>
    </source>
</evidence>
<dbReference type="PRINTS" id="PR00605">
    <property type="entry name" value="CYTCHROMECIC"/>
</dbReference>
<dbReference type="InterPro" id="IPR036909">
    <property type="entry name" value="Cyt_c-like_dom_sf"/>
</dbReference>
<gene>
    <name evidence="15" type="ORF">TOLI1172_LOCUS5656</name>
</gene>
<dbReference type="InterPro" id="IPR009056">
    <property type="entry name" value="Cyt_c-like_dom"/>
</dbReference>
<dbReference type="Gene3D" id="1.10.760.10">
    <property type="entry name" value="Cytochrome c-like domain"/>
    <property type="match status" value="1"/>
</dbReference>
<feature type="domain" description="Cytochrome c" evidence="14">
    <location>
        <begin position="84"/>
        <end position="166"/>
    </location>
</feature>
<evidence type="ECO:0000256" key="5">
    <source>
        <dbReference type="ARBA" id="ARBA00022617"/>
    </source>
</evidence>
<dbReference type="GO" id="GO:0005506">
    <property type="term" value="F:iron ion binding"/>
    <property type="evidence" value="ECO:0007669"/>
    <property type="project" value="InterPro"/>
</dbReference>
<comment type="function">
    <text evidence="1">Functions as an electron carrier between membrane-bound cytochrome b6-f and photosystem I in oxygenic photosynthesis.</text>
</comment>
<evidence type="ECO:0000313" key="15">
    <source>
        <dbReference type="EMBL" id="CAD8821261.1"/>
    </source>
</evidence>
<sequence length="171" mass="18741">MAFISCFPSSSHSSKCTARVSSFTRSFPSYFHPQRTTTLHRYSSSLSMTSSPISQHFKSISSSILLTTLSLSILFGFTSPSFAQDQSTGSKIFESNCAACHLGGGNILPFARSKTLKTNALKKNNLYEHDSLVSFIKSGKGSMPAYGEKLSSEELDSVADFILLRAEQNWK</sequence>
<evidence type="ECO:0000256" key="1">
    <source>
        <dbReference type="ARBA" id="ARBA00002347"/>
    </source>
</evidence>
<evidence type="ECO:0000256" key="13">
    <source>
        <dbReference type="PROSITE-ProRule" id="PRU00433"/>
    </source>
</evidence>
<evidence type="ECO:0000256" key="8">
    <source>
        <dbReference type="ARBA" id="ARBA00023004"/>
    </source>
</evidence>
<dbReference type="PROSITE" id="PS51007">
    <property type="entry name" value="CYTC"/>
    <property type="match status" value="1"/>
</dbReference>
<evidence type="ECO:0000256" key="12">
    <source>
        <dbReference type="ARBA" id="ARBA00033211"/>
    </source>
</evidence>
<evidence type="ECO:0000256" key="7">
    <source>
        <dbReference type="ARBA" id="ARBA00022982"/>
    </source>
</evidence>
<evidence type="ECO:0000259" key="14">
    <source>
        <dbReference type="PROSITE" id="PS51007"/>
    </source>
</evidence>
<dbReference type="PANTHER" id="PTHR34688">
    <property type="entry name" value="CYTOCHROME C6, CHLOROPLASTIC"/>
    <property type="match status" value="1"/>
</dbReference>
<dbReference type="AlphaFoldDB" id="A0A7S1ESS4"/>
<keyword evidence="9" id="KW-0793">Thylakoid</keyword>
<accession>A0A7S1ESS4</accession>
<organism evidence="15">
    <name type="scientific">Timspurckia oligopyrenoides</name>
    <dbReference type="NCBI Taxonomy" id="708627"/>
    <lineage>
        <taxon>Eukaryota</taxon>
        <taxon>Rhodophyta</taxon>
        <taxon>Bangiophyceae</taxon>
        <taxon>Porphyridiales</taxon>
        <taxon>Porphyridiaceae</taxon>
        <taxon>Timspurckia</taxon>
    </lineage>
</organism>
<evidence type="ECO:0000256" key="9">
    <source>
        <dbReference type="ARBA" id="ARBA00023078"/>
    </source>
</evidence>
<dbReference type="InterPro" id="IPR023655">
    <property type="entry name" value="Cyt_C6"/>
</dbReference>
<keyword evidence="4" id="KW-0813">Transport</keyword>
<comment type="similarity">
    <text evidence="3">Belongs to the cytochrome c family. PetJ subfamily.</text>
</comment>
<protein>
    <recommendedName>
        <fullName evidence="12">Cytochrome c-553</fullName>
    </recommendedName>
    <alternativeName>
        <fullName evidence="11">Cytochrome c553</fullName>
    </alternativeName>
    <alternativeName>
        <fullName evidence="10">Soluble cytochrome f</fullName>
    </alternativeName>
</protein>
<dbReference type="Pfam" id="PF13442">
    <property type="entry name" value="Cytochrome_CBB3"/>
    <property type="match status" value="1"/>
</dbReference>
<keyword evidence="6 13" id="KW-0479">Metal-binding</keyword>
<evidence type="ECO:0000256" key="4">
    <source>
        <dbReference type="ARBA" id="ARBA00022448"/>
    </source>
</evidence>
<comment type="subcellular location">
    <subcellularLocation>
        <location evidence="2">Plastid</location>
        <location evidence="2">Chloroplast thylakoid lumen</location>
    </subcellularLocation>
</comment>
<dbReference type="GO" id="GO:0020037">
    <property type="term" value="F:heme binding"/>
    <property type="evidence" value="ECO:0007669"/>
    <property type="project" value="InterPro"/>
</dbReference>
<dbReference type="GO" id="GO:0009055">
    <property type="term" value="F:electron transfer activity"/>
    <property type="evidence" value="ECO:0007669"/>
    <property type="project" value="InterPro"/>
</dbReference>
<evidence type="ECO:0000256" key="2">
    <source>
        <dbReference type="ARBA" id="ARBA00004456"/>
    </source>
</evidence>
<proteinExistence type="inferred from homology"/>
<dbReference type="PANTHER" id="PTHR34688:SF2">
    <property type="entry name" value="CYTOCHROME C6, CHLOROPLASTIC"/>
    <property type="match status" value="1"/>
</dbReference>
<evidence type="ECO:0000256" key="10">
    <source>
        <dbReference type="ARBA" id="ARBA00030448"/>
    </source>
</evidence>
<name>A0A7S1ESS4_9RHOD</name>
<evidence type="ECO:0000256" key="11">
    <source>
        <dbReference type="ARBA" id="ARBA00031247"/>
    </source>
</evidence>
<dbReference type="InterPro" id="IPR008168">
    <property type="entry name" value="Cyt_C_IC"/>
</dbReference>
<reference evidence="15" key="1">
    <citation type="submission" date="2021-01" db="EMBL/GenBank/DDBJ databases">
        <authorList>
            <person name="Corre E."/>
            <person name="Pelletier E."/>
            <person name="Niang G."/>
            <person name="Scheremetjew M."/>
            <person name="Finn R."/>
            <person name="Kale V."/>
            <person name="Holt S."/>
            <person name="Cochrane G."/>
            <person name="Meng A."/>
            <person name="Brown T."/>
            <person name="Cohen L."/>
        </authorList>
    </citation>
    <scope>NUCLEOTIDE SEQUENCE</scope>
    <source>
        <strain evidence="15">CCMP3278</strain>
    </source>
</reference>
<dbReference type="GO" id="GO:0009543">
    <property type="term" value="C:chloroplast thylakoid lumen"/>
    <property type="evidence" value="ECO:0007669"/>
    <property type="project" value="UniProtKB-SubCell"/>
</dbReference>
<evidence type="ECO:0000256" key="6">
    <source>
        <dbReference type="ARBA" id="ARBA00022723"/>
    </source>
</evidence>